<dbReference type="EMBL" id="BPLQ01005633">
    <property type="protein sequence ID" value="GIY16099.1"/>
    <property type="molecule type" value="Genomic_DNA"/>
</dbReference>
<comment type="caution">
    <text evidence="1">The sequence shown here is derived from an EMBL/GenBank/DDBJ whole genome shotgun (WGS) entry which is preliminary data.</text>
</comment>
<keyword evidence="2" id="KW-1185">Reference proteome</keyword>
<protein>
    <submittedName>
        <fullName evidence="1">Uncharacterized protein</fullName>
    </submittedName>
</protein>
<name>A0AAV4R3G7_9ARAC</name>
<accession>A0AAV4R3G7</accession>
<evidence type="ECO:0000313" key="1">
    <source>
        <dbReference type="EMBL" id="GIY16099.1"/>
    </source>
</evidence>
<dbReference type="AlphaFoldDB" id="A0AAV4R3G7"/>
<evidence type="ECO:0000313" key="2">
    <source>
        <dbReference type="Proteomes" id="UP001054837"/>
    </source>
</evidence>
<reference evidence="1 2" key="1">
    <citation type="submission" date="2021-06" db="EMBL/GenBank/DDBJ databases">
        <title>Caerostris darwini draft genome.</title>
        <authorList>
            <person name="Kono N."/>
            <person name="Arakawa K."/>
        </authorList>
    </citation>
    <scope>NUCLEOTIDE SEQUENCE [LARGE SCALE GENOMIC DNA]</scope>
</reference>
<proteinExistence type="predicted"/>
<organism evidence="1 2">
    <name type="scientific">Caerostris darwini</name>
    <dbReference type="NCBI Taxonomy" id="1538125"/>
    <lineage>
        <taxon>Eukaryota</taxon>
        <taxon>Metazoa</taxon>
        <taxon>Ecdysozoa</taxon>
        <taxon>Arthropoda</taxon>
        <taxon>Chelicerata</taxon>
        <taxon>Arachnida</taxon>
        <taxon>Araneae</taxon>
        <taxon>Araneomorphae</taxon>
        <taxon>Entelegynae</taxon>
        <taxon>Araneoidea</taxon>
        <taxon>Araneidae</taxon>
        <taxon>Caerostris</taxon>
    </lineage>
</organism>
<gene>
    <name evidence="1" type="ORF">CDAR_126401</name>
</gene>
<dbReference type="Proteomes" id="UP001054837">
    <property type="component" value="Unassembled WGS sequence"/>
</dbReference>
<sequence>MLINKMKTSHNSVNNIKIVQSVNQQSKLLDATSKYYTQTNRPRNPFHYHHWTNNFRGWNSSESINTRVFMCLSKRNTLRSLRMVKQTLGTPTTGLRKIAFSLVNQSGGQTHVLVRRVNKPREIVEEAKRIE</sequence>